<dbReference type="Pfam" id="PF11672">
    <property type="entry name" value="DUF3268"/>
    <property type="match status" value="1"/>
</dbReference>
<accession>A0A2T5EJV7</accession>
<dbReference type="Proteomes" id="UP000244080">
    <property type="component" value="Unassembled WGS sequence"/>
</dbReference>
<gene>
    <name evidence="1" type="ORF">CWO36_08335</name>
</gene>
<reference evidence="1 2" key="1">
    <citation type="submission" date="2017-11" db="EMBL/GenBank/DDBJ databases">
        <title>Population delineation of vibrios coincides with oyster pathogenicity.</title>
        <authorList>
            <person name="Bruto M."/>
            <person name="Labreuche Y."/>
            <person name="James A."/>
            <person name="Piel D."/>
            <person name="Chenivesse S."/>
            <person name="Petton B."/>
            <person name="Polz M.F."/>
            <person name="Le Roux F."/>
        </authorList>
    </citation>
    <scope>NUCLEOTIDE SEQUENCE [LARGE SCALE GENOMIC DNA]</scope>
    <source>
        <strain evidence="1 2">1F_55</strain>
    </source>
</reference>
<dbReference type="InterPro" id="IPR021686">
    <property type="entry name" value="DUF3268"/>
</dbReference>
<proteinExistence type="predicted"/>
<dbReference type="AlphaFoldDB" id="A0A2T5EJV7"/>
<comment type="caution">
    <text evidence="1">The sequence shown here is derived from an EMBL/GenBank/DDBJ whole genome shotgun (WGS) entry which is preliminary data.</text>
</comment>
<evidence type="ECO:0000313" key="1">
    <source>
        <dbReference type="EMBL" id="PTP20520.1"/>
    </source>
</evidence>
<dbReference type="EMBL" id="PIGA01000010">
    <property type="protein sequence ID" value="PTP20520.1"/>
    <property type="molecule type" value="Genomic_DNA"/>
</dbReference>
<protein>
    <submittedName>
        <fullName evidence="1">Uncharacterized protein</fullName>
    </submittedName>
</protein>
<sequence>MTLPVPNPSDARKIISRQLRRSKVNDVNQKGYASSLQRLLSWPELSHLSVINYDGLWALIESKEPPGLSRAYLKRAARIWCDDNARVPTLPMRLRLICPYCQSFAYLKDSTPIYGESRGLKYICSNFASGCDAYVGIHKGDHIPLGRPADKKLRKKRRKCHQEFDFLMKQNPSLSKTEAYELVAQLMGIPVDDCHIALFDEELAEQFLTCIYKHLAVKD</sequence>
<organism evidence="1 2">
    <name type="scientific">Vibrio splendidus</name>
    <dbReference type="NCBI Taxonomy" id="29497"/>
    <lineage>
        <taxon>Bacteria</taxon>
        <taxon>Pseudomonadati</taxon>
        <taxon>Pseudomonadota</taxon>
        <taxon>Gammaproteobacteria</taxon>
        <taxon>Vibrionales</taxon>
        <taxon>Vibrionaceae</taxon>
        <taxon>Vibrio</taxon>
    </lineage>
</organism>
<name>A0A2T5EJV7_VIBSP</name>
<evidence type="ECO:0000313" key="2">
    <source>
        <dbReference type="Proteomes" id="UP000244080"/>
    </source>
</evidence>